<sequence length="94" mass="11051">MTFPVRSPRSLRTPYRCLGLASILNRYISCRSRHTLGTERNFFGPNLIDPVWGKMLGILEQLCNWPVQRHARSLASRSHLRVQPSRRRFNEFLI</sequence>
<proteinExistence type="predicted"/>
<name>A0A1S8WTL2_OPIVI</name>
<dbReference type="Proteomes" id="UP000243686">
    <property type="component" value="Unassembled WGS sequence"/>
</dbReference>
<dbReference type="EMBL" id="KV894903">
    <property type="protein sequence ID" value="OON17777.1"/>
    <property type="molecule type" value="Genomic_DNA"/>
</dbReference>
<organism evidence="1 2">
    <name type="scientific">Opisthorchis viverrini</name>
    <name type="common">Southeast Asian liver fluke</name>
    <dbReference type="NCBI Taxonomy" id="6198"/>
    <lineage>
        <taxon>Eukaryota</taxon>
        <taxon>Metazoa</taxon>
        <taxon>Spiralia</taxon>
        <taxon>Lophotrochozoa</taxon>
        <taxon>Platyhelminthes</taxon>
        <taxon>Trematoda</taxon>
        <taxon>Digenea</taxon>
        <taxon>Opisthorchiida</taxon>
        <taxon>Opisthorchiata</taxon>
        <taxon>Opisthorchiidae</taxon>
        <taxon>Opisthorchis</taxon>
    </lineage>
</organism>
<accession>A0A1S8WTL2</accession>
<gene>
    <name evidence="1" type="ORF">X801_06380</name>
</gene>
<evidence type="ECO:0000313" key="2">
    <source>
        <dbReference type="Proteomes" id="UP000243686"/>
    </source>
</evidence>
<evidence type="ECO:0000313" key="1">
    <source>
        <dbReference type="EMBL" id="OON17777.1"/>
    </source>
</evidence>
<keyword evidence="2" id="KW-1185">Reference proteome</keyword>
<dbReference type="AlphaFoldDB" id="A0A1S8WTL2"/>
<reference evidence="1 2" key="1">
    <citation type="submission" date="2015-03" db="EMBL/GenBank/DDBJ databases">
        <title>Draft genome of the nematode, Opisthorchis viverrini.</title>
        <authorList>
            <person name="Mitreva M."/>
        </authorList>
    </citation>
    <scope>NUCLEOTIDE SEQUENCE [LARGE SCALE GENOMIC DNA]</scope>
    <source>
        <strain evidence="1">Khon Kaen</strain>
    </source>
</reference>
<protein>
    <submittedName>
        <fullName evidence="1">Uncharacterized protein</fullName>
    </submittedName>
</protein>